<protein>
    <submittedName>
        <fullName evidence="1">Uncharacterized protein</fullName>
    </submittedName>
</protein>
<keyword evidence="2" id="KW-1185">Reference proteome</keyword>
<sequence length="55" mass="6142">MNLQYNQSSEQYQDKTVTIDSGIILKLKIEHTAISNHSNTLKQIQTPTSSLSPPV</sequence>
<dbReference type="Proteomes" id="UP000316855">
    <property type="component" value="Chromosome"/>
</dbReference>
<organism evidence="1 2">
    <name type="scientific">Gimesia algae</name>
    <dbReference type="NCBI Taxonomy" id="2527971"/>
    <lineage>
        <taxon>Bacteria</taxon>
        <taxon>Pseudomonadati</taxon>
        <taxon>Planctomycetota</taxon>
        <taxon>Planctomycetia</taxon>
        <taxon>Planctomycetales</taxon>
        <taxon>Planctomycetaceae</taxon>
        <taxon>Gimesia</taxon>
    </lineage>
</organism>
<dbReference type="KEGG" id="gax:Pan161_53730"/>
<dbReference type="AlphaFoldDB" id="A0A517VL57"/>
<dbReference type="EMBL" id="CP036343">
    <property type="protein sequence ID" value="QDT93690.1"/>
    <property type="molecule type" value="Genomic_DNA"/>
</dbReference>
<evidence type="ECO:0000313" key="1">
    <source>
        <dbReference type="EMBL" id="QDT93690.1"/>
    </source>
</evidence>
<name>A0A517VL57_9PLAN</name>
<reference evidence="1 2" key="1">
    <citation type="submission" date="2019-02" db="EMBL/GenBank/DDBJ databases">
        <title>Deep-cultivation of Planctomycetes and their phenomic and genomic characterization uncovers novel biology.</title>
        <authorList>
            <person name="Wiegand S."/>
            <person name="Jogler M."/>
            <person name="Boedeker C."/>
            <person name="Pinto D."/>
            <person name="Vollmers J."/>
            <person name="Rivas-Marin E."/>
            <person name="Kohn T."/>
            <person name="Peeters S.H."/>
            <person name="Heuer A."/>
            <person name="Rast P."/>
            <person name="Oberbeckmann S."/>
            <person name="Bunk B."/>
            <person name="Jeske O."/>
            <person name="Meyerdierks A."/>
            <person name="Storesund J.E."/>
            <person name="Kallscheuer N."/>
            <person name="Luecker S."/>
            <person name="Lage O.M."/>
            <person name="Pohl T."/>
            <person name="Merkel B.J."/>
            <person name="Hornburger P."/>
            <person name="Mueller R.-W."/>
            <person name="Bruemmer F."/>
            <person name="Labrenz M."/>
            <person name="Spormann A.M."/>
            <person name="Op den Camp H."/>
            <person name="Overmann J."/>
            <person name="Amann R."/>
            <person name="Jetten M.S.M."/>
            <person name="Mascher T."/>
            <person name="Medema M.H."/>
            <person name="Devos D.P."/>
            <person name="Kaster A.-K."/>
            <person name="Ovreas L."/>
            <person name="Rohde M."/>
            <person name="Galperin M.Y."/>
            <person name="Jogler C."/>
        </authorList>
    </citation>
    <scope>NUCLEOTIDE SEQUENCE [LARGE SCALE GENOMIC DNA]</scope>
    <source>
        <strain evidence="1 2">Pan161</strain>
    </source>
</reference>
<accession>A0A517VL57</accession>
<proteinExistence type="predicted"/>
<gene>
    <name evidence="1" type="ORF">Pan161_53730</name>
</gene>
<evidence type="ECO:0000313" key="2">
    <source>
        <dbReference type="Proteomes" id="UP000316855"/>
    </source>
</evidence>